<keyword evidence="5 7" id="KW-0472">Membrane</keyword>
<evidence type="ECO:0000259" key="8">
    <source>
        <dbReference type="Pfam" id="PF01545"/>
    </source>
</evidence>
<evidence type="ECO:0000256" key="4">
    <source>
        <dbReference type="ARBA" id="ARBA00022989"/>
    </source>
</evidence>
<keyword evidence="3 7" id="KW-0812">Transmembrane</keyword>
<accession>A0A9N8HJL9</accession>
<evidence type="ECO:0000259" key="9">
    <source>
        <dbReference type="Pfam" id="PF16916"/>
    </source>
</evidence>
<evidence type="ECO:0000256" key="3">
    <source>
        <dbReference type="ARBA" id="ARBA00022692"/>
    </source>
</evidence>
<dbReference type="InterPro" id="IPR050291">
    <property type="entry name" value="CDF_Transporter"/>
</dbReference>
<dbReference type="Gene3D" id="1.20.1510.10">
    <property type="entry name" value="Cation efflux protein transmembrane domain"/>
    <property type="match status" value="1"/>
</dbReference>
<evidence type="ECO:0000313" key="11">
    <source>
        <dbReference type="Proteomes" id="UP001153069"/>
    </source>
</evidence>
<dbReference type="InterPro" id="IPR002524">
    <property type="entry name" value="Cation_efflux"/>
</dbReference>
<feature type="transmembrane region" description="Helical" evidence="7">
    <location>
        <begin position="198"/>
        <end position="217"/>
    </location>
</feature>
<evidence type="ECO:0000256" key="6">
    <source>
        <dbReference type="SAM" id="MobiDB-lite"/>
    </source>
</evidence>
<comment type="subcellular location">
    <subcellularLocation>
        <location evidence="1">Membrane</location>
        <topology evidence="1">Multi-pass membrane protein</topology>
    </subcellularLocation>
</comment>
<dbReference type="NCBIfam" id="TIGR01297">
    <property type="entry name" value="CDF"/>
    <property type="match status" value="1"/>
</dbReference>
<feature type="compositionally biased region" description="Low complexity" evidence="6">
    <location>
        <begin position="226"/>
        <end position="246"/>
    </location>
</feature>
<dbReference type="SUPFAM" id="SSF161111">
    <property type="entry name" value="Cation efflux protein transmembrane domain-like"/>
    <property type="match status" value="1"/>
</dbReference>
<dbReference type="SUPFAM" id="SSF160240">
    <property type="entry name" value="Cation efflux protein cytoplasmic domain-like"/>
    <property type="match status" value="1"/>
</dbReference>
<feature type="domain" description="Cation efflux protein cytoplasmic" evidence="9">
    <location>
        <begin position="345"/>
        <end position="419"/>
    </location>
</feature>
<comment type="caution">
    <text evidence="10">The sequence shown here is derived from an EMBL/GenBank/DDBJ whole genome shotgun (WGS) entry which is preliminary data.</text>
</comment>
<dbReference type="EMBL" id="CAICTM010000869">
    <property type="protein sequence ID" value="CAB9517643.1"/>
    <property type="molecule type" value="Genomic_DNA"/>
</dbReference>
<dbReference type="OrthoDB" id="78296at2759"/>
<feature type="domain" description="Cation efflux protein transmembrane" evidence="8">
    <location>
        <begin position="86"/>
        <end position="339"/>
    </location>
</feature>
<feature type="region of interest" description="Disordered" evidence="6">
    <location>
        <begin position="226"/>
        <end position="252"/>
    </location>
</feature>
<gene>
    <name evidence="10" type="ORF">SEMRO_870_G213670.1</name>
</gene>
<dbReference type="InterPro" id="IPR058533">
    <property type="entry name" value="Cation_efflux_TM"/>
</dbReference>
<dbReference type="Gene3D" id="3.30.70.1350">
    <property type="entry name" value="Cation efflux protein, cytoplasmic domain"/>
    <property type="match status" value="1"/>
</dbReference>
<keyword evidence="4 7" id="KW-1133">Transmembrane helix</keyword>
<organism evidence="10 11">
    <name type="scientific">Seminavis robusta</name>
    <dbReference type="NCBI Taxonomy" id="568900"/>
    <lineage>
        <taxon>Eukaryota</taxon>
        <taxon>Sar</taxon>
        <taxon>Stramenopiles</taxon>
        <taxon>Ochrophyta</taxon>
        <taxon>Bacillariophyta</taxon>
        <taxon>Bacillariophyceae</taxon>
        <taxon>Bacillariophycidae</taxon>
        <taxon>Naviculales</taxon>
        <taxon>Naviculaceae</taxon>
        <taxon>Seminavis</taxon>
    </lineage>
</organism>
<proteinExistence type="predicted"/>
<sequence length="455" mass="50777">MTVQEEQQLHGDPEPSLLEQGYGSTGDEKDSLLTSSSSPPPRMSAEEDAFEDKKKSKSKSSTQRDILRNHLDALTKIPLRRVALEVSLYVNLFITVTKLVAYLQTFSLSVLAALLDSVLDVVSQFVLNYTEKHSSLQRSSAFYPAGASRLEPIGVLTCAALMGMGSFEVLKESVMALINWANPFLQGDDTAGEGLSMVSFWSMSAIVIVKLLLLLLCQRAAETNTTSNQSTTTNTITNNHHANPNNVSMDSESQHTGTVMESTTIGSSRAAIQMSDPTLEALAQDHWNDALSNAVAAAALLAALKAEQLWFLDPVGAILISLYIIWSWFETGKEQIEQLTGKSAPEDFIEELLEIANHFDERMLVDVCRAYHFGPKFLVELEVVLPKNTLLFESHDLGMELQYEIESREEVERCFVHIDYEQRPYDEHVVSKVPELREKYRPGKEGLRWRSTHSM</sequence>
<name>A0A9N8HJL9_9STRA</name>
<dbReference type="PANTHER" id="PTHR43840">
    <property type="entry name" value="MITOCHONDRIAL METAL TRANSPORTER 1-RELATED"/>
    <property type="match status" value="1"/>
</dbReference>
<keyword evidence="2" id="KW-0813">Transport</keyword>
<dbReference type="GO" id="GO:0008324">
    <property type="term" value="F:monoatomic cation transmembrane transporter activity"/>
    <property type="evidence" value="ECO:0007669"/>
    <property type="project" value="InterPro"/>
</dbReference>
<evidence type="ECO:0000256" key="5">
    <source>
        <dbReference type="ARBA" id="ARBA00023136"/>
    </source>
</evidence>
<dbReference type="PANTHER" id="PTHR43840:SF52">
    <property type="entry name" value="CATION EFFLUX FAMILY PROTEIN"/>
    <property type="match status" value="1"/>
</dbReference>
<feature type="region of interest" description="Disordered" evidence="6">
    <location>
        <begin position="1"/>
        <end position="63"/>
    </location>
</feature>
<evidence type="ECO:0000256" key="2">
    <source>
        <dbReference type="ARBA" id="ARBA00022448"/>
    </source>
</evidence>
<feature type="transmembrane region" description="Helical" evidence="7">
    <location>
        <begin position="86"/>
        <end position="104"/>
    </location>
</feature>
<keyword evidence="11" id="KW-1185">Reference proteome</keyword>
<evidence type="ECO:0000313" key="10">
    <source>
        <dbReference type="EMBL" id="CAB9517643.1"/>
    </source>
</evidence>
<dbReference type="GO" id="GO:0016020">
    <property type="term" value="C:membrane"/>
    <property type="evidence" value="ECO:0007669"/>
    <property type="project" value="UniProtKB-SubCell"/>
</dbReference>
<evidence type="ECO:0000256" key="7">
    <source>
        <dbReference type="SAM" id="Phobius"/>
    </source>
</evidence>
<dbReference type="Pfam" id="PF16916">
    <property type="entry name" value="ZT_dimer"/>
    <property type="match status" value="1"/>
</dbReference>
<dbReference type="AlphaFoldDB" id="A0A9N8HJL9"/>
<dbReference type="Proteomes" id="UP001153069">
    <property type="component" value="Unassembled WGS sequence"/>
</dbReference>
<protein>
    <submittedName>
        <fullName evidence="10">Metal tolerance protein</fullName>
    </submittedName>
</protein>
<reference evidence="10" key="1">
    <citation type="submission" date="2020-06" db="EMBL/GenBank/DDBJ databases">
        <authorList>
            <consortium name="Plant Systems Biology data submission"/>
        </authorList>
    </citation>
    <scope>NUCLEOTIDE SEQUENCE</scope>
    <source>
        <strain evidence="10">D6</strain>
    </source>
</reference>
<evidence type="ECO:0000256" key="1">
    <source>
        <dbReference type="ARBA" id="ARBA00004141"/>
    </source>
</evidence>
<dbReference type="InterPro" id="IPR027469">
    <property type="entry name" value="Cation_efflux_TMD_sf"/>
</dbReference>
<dbReference type="Pfam" id="PF01545">
    <property type="entry name" value="Cation_efflux"/>
    <property type="match status" value="1"/>
</dbReference>
<dbReference type="InterPro" id="IPR036837">
    <property type="entry name" value="Cation_efflux_CTD_sf"/>
</dbReference>
<dbReference type="InterPro" id="IPR027470">
    <property type="entry name" value="Cation_efflux_CTD"/>
</dbReference>